<reference evidence="1" key="1">
    <citation type="journal article" date="2020" name="Stud. Mycol.">
        <title>101 Dothideomycetes genomes: a test case for predicting lifestyles and emergence of pathogens.</title>
        <authorList>
            <person name="Haridas S."/>
            <person name="Albert R."/>
            <person name="Binder M."/>
            <person name="Bloem J."/>
            <person name="Labutti K."/>
            <person name="Salamov A."/>
            <person name="Andreopoulos B."/>
            <person name="Baker S."/>
            <person name="Barry K."/>
            <person name="Bills G."/>
            <person name="Bluhm B."/>
            <person name="Cannon C."/>
            <person name="Castanera R."/>
            <person name="Culley D."/>
            <person name="Daum C."/>
            <person name="Ezra D."/>
            <person name="Gonzalez J."/>
            <person name="Henrissat B."/>
            <person name="Kuo A."/>
            <person name="Liang C."/>
            <person name="Lipzen A."/>
            <person name="Lutzoni F."/>
            <person name="Magnuson J."/>
            <person name="Mondo S."/>
            <person name="Nolan M."/>
            <person name="Ohm R."/>
            <person name="Pangilinan J."/>
            <person name="Park H.-J."/>
            <person name="Ramirez L."/>
            <person name="Alfaro M."/>
            <person name="Sun H."/>
            <person name="Tritt A."/>
            <person name="Yoshinaga Y."/>
            <person name="Zwiers L.-H."/>
            <person name="Turgeon B."/>
            <person name="Goodwin S."/>
            <person name="Spatafora J."/>
            <person name="Crous P."/>
            <person name="Grigoriev I."/>
        </authorList>
    </citation>
    <scope>NUCLEOTIDE SEQUENCE</scope>
    <source>
        <strain evidence="1">CBS 627.86</strain>
    </source>
</reference>
<keyword evidence="2" id="KW-1185">Reference proteome</keyword>
<dbReference type="EMBL" id="ML977340">
    <property type="protein sequence ID" value="KAF2109883.1"/>
    <property type="molecule type" value="Genomic_DNA"/>
</dbReference>
<organism evidence="1 2">
    <name type="scientific">Lophiotrema nucula</name>
    <dbReference type="NCBI Taxonomy" id="690887"/>
    <lineage>
        <taxon>Eukaryota</taxon>
        <taxon>Fungi</taxon>
        <taxon>Dikarya</taxon>
        <taxon>Ascomycota</taxon>
        <taxon>Pezizomycotina</taxon>
        <taxon>Dothideomycetes</taxon>
        <taxon>Pleosporomycetidae</taxon>
        <taxon>Pleosporales</taxon>
        <taxon>Lophiotremataceae</taxon>
        <taxon>Lophiotrema</taxon>
    </lineage>
</organism>
<dbReference type="PANTHER" id="PTHR11799">
    <property type="entry name" value="PARAOXONASE"/>
    <property type="match status" value="1"/>
</dbReference>
<protein>
    <submittedName>
        <fullName evidence="1">Uncharacterized protein</fullName>
    </submittedName>
</protein>
<sequence>MASLLTVFSILVALAGGLYQFALKAIIFDTYGIGRVIQPIEDFPYACRRITHERLQACEDIWLDDEARVLYAACTGTEHRLAWNQAMGGLNASGRRPGGAEIIALDIDKPGADGLFGMRAIKPQGYVGATGDESLDTVGFDAQIVDESTIHLYIVNQRPPVDANKEIIDAALSGANSTIEVFELKRGATEMKHLRTIWSPDQVWSPNRVAIIGDGAFVVTNDHGAKVGLRKELEPIIGGGNVAYCAASGECHAASPTLKFPNGVARGKDGLIYVPSSVDGTIRVFEIQQDKRLKQVDVIHTKHPLDNIGIDASGDIYVAGFPDLRKMMKAIAKPFEHDAPATILRIKKSNGGYQVGKAVEDAEGKIISGATTARYDVKTGKLFLGAALSPFLVVCNPVRSPE</sequence>
<evidence type="ECO:0000313" key="2">
    <source>
        <dbReference type="Proteomes" id="UP000799770"/>
    </source>
</evidence>
<dbReference type="Gene3D" id="2.120.10.30">
    <property type="entry name" value="TolB, C-terminal domain"/>
    <property type="match status" value="1"/>
</dbReference>
<gene>
    <name evidence="1" type="ORF">BDV96DRAFT_651453</name>
</gene>
<dbReference type="InterPro" id="IPR011042">
    <property type="entry name" value="6-blade_b-propeller_TolB-like"/>
</dbReference>
<accession>A0A6A5YSC7</accession>
<proteinExistence type="predicted"/>
<dbReference type="OrthoDB" id="5307922at2759"/>
<dbReference type="PANTHER" id="PTHR11799:SF20">
    <property type="entry name" value="SMP-30_GLUCONOLACTONASE_LRE-LIKE REGION DOMAIN-CONTAINING PROTEIN"/>
    <property type="match status" value="1"/>
</dbReference>
<dbReference type="Proteomes" id="UP000799770">
    <property type="component" value="Unassembled WGS sequence"/>
</dbReference>
<dbReference type="SUPFAM" id="SSF63829">
    <property type="entry name" value="Calcium-dependent phosphotriesterase"/>
    <property type="match status" value="1"/>
</dbReference>
<name>A0A6A5YSC7_9PLEO</name>
<evidence type="ECO:0000313" key="1">
    <source>
        <dbReference type="EMBL" id="KAF2109883.1"/>
    </source>
</evidence>
<dbReference type="InterPro" id="IPR051288">
    <property type="entry name" value="Serum_paraoxonase/arylesterase"/>
</dbReference>
<dbReference type="AlphaFoldDB" id="A0A6A5YSC7"/>